<comment type="catalytic activity">
    <reaction evidence="6">
        <text>ADP-D-ribose + H2O = D-ribose 5-phosphate + AMP + 2 H(+)</text>
        <dbReference type="Rhea" id="RHEA:10412"/>
        <dbReference type="ChEBI" id="CHEBI:15377"/>
        <dbReference type="ChEBI" id="CHEBI:15378"/>
        <dbReference type="ChEBI" id="CHEBI:57967"/>
        <dbReference type="ChEBI" id="CHEBI:78346"/>
        <dbReference type="ChEBI" id="CHEBI:456215"/>
        <dbReference type="EC" id="3.6.1.13"/>
    </reaction>
</comment>
<comment type="similarity">
    <text evidence="1">Belongs to the Nudix hydrolase family. NudF subfamily.</text>
</comment>
<dbReference type="InParanoid" id="C3YCN3"/>
<accession>C3YCN3</accession>
<evidence type="ECO:0000313" key="13">
    <source>
        <dbReference type="EMBL" id="EEN61834.1"/>
    </source>
</evidence>
<dbReference type="EC" id="3.6.1.13" evidence="2"/>
<organism>
    <name type="scientific">Branchiostoma floridae</name>
    <name type="common">Florida lancelet</name>
    <name type="synonym">Amphioxus</name>
    <dbReference type="NCBI Taxonomy" id="7739"/>
    <lineage>
        <taxon>Eukaryota</taxon>
        <taxon>Metazoa</taxon>
        <taxon>Chordata</taxon>
        <taxon>Cephalochordata</taxon>
        <taxon>Leptocardii</taxon>
        <taxon>Amphioxiformes</taxon>
        <taxon>Branchiostomatidae</taxon>
        <taxon>Branchiostoma</taxon>
    </lineage>
</organism>
<comment type="subunit">
    <text evidence="8">Monomer. Interacts with GLOD4.</text>
</comment>
<dbReference type="EMBL" id="GG666502">
    <property type="protein sequence ID" value="EEN61834.1"/>
    <property type="molecule type" value="Genomic_DNA"/>
</dbReference>
<reference evidence="13" key="1">
    <citation type="journal article" date="2008" name="Nature">
        <title>The amphioxus genome and the evolution of the chordate karyotype.</title>
        <authorList>
            <consortium name="US DOE Joint Genome Institute (JGI-PGF)"/>
            <person name="Putnam N.H."/>
            <person name="Butts T."/>
            <person name="Ferrier D.E.K."/>
            <person name="Furlong R.F."/>
            <person name="Hellsten U."/>
            <person name="Kawashima T."/>
            <person name="Robinson-Rechavi M."/>
            <person name="Shoguchi E."/>
            <person name="Terry A."/>
            <person name="Yu J.-K."/>
            <person name="Benito-Gutierrez E.L."/>
            <person name="Dubchak I."/>
            <person name="Garcia-Fernandez J."/>
            <person name="Gibson-Brown J.J."/>
            <person name="Grigoriev I.V."/>
            <person name="Horton A.C."/>
            <person name="de Jong P.J."/>
            <person name="Jurka J."/>
            <person name="Kapitonov V.V."/>
            <person name="Kohara Y."/>
            <person name="Kuroki Y."/>
            <person name="Lindquist E."/>
            <person name="Lucas S."/>
            <person name="Osoegawa K."/>
            <person name="Pennacchio L.A."/>
            <person name="Salamov A.A."/>
            <person name="Satou Y."/>
            <person name="Sauka-Spengler T."/>
            <person name="Schmutz J."/>
            <person name="Shin-I T."/>
            <person name="Toyoda A."/>
            <person name="Bronner-Fraser M."/>
            <person name="Fujiyama A."/>
            <person name="Holland L.Z."/>
            <person name="Holland P.W.H."/>
            <person name="Satoh N."/>
            <person name="Rokhsar D.S."/>
        </authorList>
    </citation>
    <scope>NUCLEOTIDE SEQUENCE [LARGE SCALE GENOMIC DNA]</scope>
    <source>
        <strain evidence="13">S238N-H82</strain>
        <tissue evidence="13">Testes</tissue>
    </source>
</reference>
<comment type="function">
    <text evidence="7">Hydrolyzes ADP-ribose (ADPR) to AMP and ribose 5'-phosphate.</text>
</comment>
<feature type="region of interest" description="Disordered" evidence="11">
    <location>
        <begin position="49"/>
        <end position="70"/>
    </location>
</feature>
<dbReference type="InterPro" id="IPR015797">
    <property type="entry name" value="NUDIX_hydrolase-like_dom_sf"/>
</dbReference>
<dbReference type="Gene3D" id="3.90.79.10">
    <property type="entry name" value="Nucleoside Triphosphate Pyrophosphohydrolase"/>
    <property type="match status" value="1"/>
</dbReference>
<dbReference type="PANTHER" id="PTHR13030:SF8">
    <property type="entry name" value="ADP-RIBOSE PYROPHOSPHATASE, MITOCHONDRIAL"/>
    <property type="match status" value="1"/>
</dbReference>
<evidence type="ECO:0000256" key="2">
    <source>
        <dbReference type="ARBA" id="ARBA00012453"/>
    </source>
</evidence>
<dbReference type="Pfam" id="PF00293">
    <property type="entry name" value="NUDIX"/>
    <property type="match status" value="1"/>
</dbReference>
<dbReference type="eggNOG" id="KOG4195">
    <property type="taxonomic scope" value="Eukaryota"/>
</dbReference>
<proteinExistence type="inferred from homology"/>
<sequence length="673" mass="76292">MDLFTNHATNQTKSEVVQQPVVISNETPTQIKQSYDYRPPAPVVLQRKSTIPSDAPRCPTTNSLHDCPTISPHRPPVPLFNSEYNIQPCTAPHRPTVPLSNSKYNIQSYTAPPPPTVPLSNRKYQIQQSTVPHRPTVPLSDSEYNIQPCTCTTPSNGAAVQRRIQHTTMYVLCPTVQRCRCPTGNTTYNHILYHTVRRPRCPTANAIYNKVLYYTVQRCRCPTANTTYNHYLYYTVRRCRCPTANTTYTMYVLYHTVQRCPLSDRKYNMQQFTVPHRPTVPLSNSKYNIYTMYVLYHTVQRCPLSDSKYNMQQFTVPNRPTVPLSNSKYNIHDRCSFFYYMPSGNLVLFVSEVFGVLKPFGRLKSGYWCMGQGCSSASPSVTYSRCAMSSTHCAKFVHTKTRASPYPRSERKRQMFTDDLVKWDVDFPEYTPEEYTAPSVAKGPVWADPPAGNLDSVKWNQMDGKVNRESFTDQYKIINGLPRNPMGRTGLKGRGLLGKWGPNHAADPIVTRWKVSSSGQVEKHPKSGDPILQFVAIKRGDTGEWAIPGGMVDAGETVSLTLKREFGEETMNSLLATPEEKKEIENNLAKLFSHGAEVYRGYVDDPRNTDNAWMETIAVNFHDEEGNSVARFNLQAGDDANAVAWMDVGSELCLFASHTHFLKKVAELRKAHW</sequence>
<dbReference type="PANTHER" id="PTHR13030">
    <property type="entry name" value="NUDIX HYDROLASE"/>
    <property type="match status" value="1"/>
</dbReference>
<gene>
    <name evidence="13" type="ORF">BRAFLDRAFT_123800</name>
</gene>
<dbReference type="Pfam" id="PF25969">
    <property type="entry name" value="NUDT9_N"/>
    <property type="match status" value="1"/>
</dbReference>
<dbReference type="InterPro" id="IPR000086">
    <property type="entry name" value="NUDIX_hydrolase_dom"/>
</dbReference>
<evidence type="ECO:0000259" key="12">
    <source>
        <dbReference type="PROSITE" id="PS51462"/>
    </source>
</evidence>
<evidence type="ECO:0000256" key="6">
    <source>
        <dbReference type="ARBA" id="ARBA00049546"/>
    </source>
</evidence>
<protein>
    <recommendedName>
        <fullName evidence="9">ADP-ribose pyrophosphatase, mitochondrial</fullName>
        <ecNumber evidence="2">3.6.1.13</ecNumber>
    </recommendedName>
    <alternativeName>
        <fullName evidence="3">ADP-ribose diphosphatase</fullName>
    </alternativeName>
    <alternativeName>
        <fullName evidence="5">ADP-ribose phosphohydrolase</fullName>
    </alternativeName>
    <alternativeName>
        <fullName evidence="4">Adenosine diphosphoribose pyrophosphatase</fullName>
    </alternativeName>
    <alternativeName>
        <fullName evidence="10">Nucleoside diphosphate-linked moiety X motif 9</fullName>
    </alternativeName>
</protein>
<evidence type="ECO:0000256" key="3">
    <source>
        <dbReference type="ARBA" id="ARBA00030162"/>
    </source>
</evidence>
<evidence type="ECO:0000256" key="5">
    <source>
        <dbReference type="ARBA" id="ARBA00033056"/>
    </source>
</evidence>
<dbReference type="InterPro" id="IPR039989">
    <property type="entry name" value="NUDT9"/>
</dbReference>
<dbReference type="CDD" id="cd03670">
    <property type="entry name" value="NUDIX_ADPRase_Nudt9"/>
    <property type="match status" value="1"/>
</dbReference>
<dbReference type="FunFam" id="3.90.79.10:FF:000021">
    <property type="entry name" value="ADP-ribose pyrophosphatase, mitochondrial isoform X1"/>
    <property type="match status" value="1"/>
</dbReference>
<dbReference type="AlphaFoldDB" id="C3YCN3"/>
<evidence type="ECO:0000256" key="10">
    <source>
        <dbReference type="ARBA" id="ARBA00079599"/>
    </source>
</evidence>
<feature type="domain" description="Nudix hydrolase" evidence="12">
    <location>
        <begin position="513"/>
        <end position="668"/>
    </location>
</feature>
<evidence type="ECO:0000256" key="8">
    <source>
        <dbReference type="ARBA" id="ARBA00064968"/>
    </source>
</evidence>
<name>C3YCN3_BRAFL</name>
<evidence type="ECO:0000256" key="11">
    <source>
        <dbReference type="SAM" id="MobiDB-lite"/>
    </source>
</evidence>
<evidence type="ECO:0000256" key="1">
    <source>
        <dbReference type="ARBA" id="ARBA00007482"/>
    </source>
</evidence>
<evidence type="ECO:0000256" key="9">
    <source>
        <dbReference type="ARBA" id="ARBA00070304"/>
    </source>
</evidence>
<dbReference type="STRING" id="7739.C3YCN3"/>
<evidence type="ECO:0000256" key="4">
    <source>
        <dbReference type="ARBA" id="ARBA00030308"/>
    </source>
</evidence>
<dbReference type="GO" id="GO:0047631">
    <property type="term" value="F:ADP-ribose diphosphatase activity"/>
    <property type="evidence" value="ECO:0007669"/>
    <property type="project" value="UniProtKB-EC"/>
</dbReference>
<dbReference type="SUPFAM" id="SSF55811">
    <property type="entry name" value="Nudix"/>
    <property type="match status" value="1"/>
</dbReference>
<evidence type="ECO:0000256" key="7">
    <source>
        <dbReference type="ARBA" id="ARBA00056962"/>
    </source>
</evidence>
<dbReference type="PROSITE" id="PS51462">
    <property type="entry name" value="NUDIX"/>
    <property type="match status" value="1"/>
</dbReference>